<reference evidence="2" key="1">
    <citation type="submission" date="2020-05" db="EMBL/GenBank/DDBJ databases">
        <title>Chitinophaga laudate sp. nov., isolated from a tropical peat swamp.</title>
        <authorList>
            <person name="Goh C.B.S."/>
            <person name="Lee M.S."/>
            <person name="Parimannan S."/>
            <person name="Pasbakhsh P."/>
            <person name="Yule C.M."/>
            <person name="Rajandas H."/>
            <person name="Loke S."/>
            <person name="Croft L."/>
            <person name="Tan J.B.L."/>
        </authorList>
    </citation>
    <scope>NUCLEOTIDE SEQUENCE</scope>
    <source>
        <strain evidence="2">Mgbs1</strain>
    </source>
</reference>
<feature type="domain" description="Glycosyltransferase subfamily 4-like N-terminal" evidence="1">
    <location>
        <begin position="18"/>
        <end position="194"/>
    </location>
</feature>
<sequence length="407" mass="45742">MTIIYLHQYFSLPSTAGGTRSYDLAKQFQQQGHRVVFITSSAFLKGMPLSGKWTVTQVEGLELHILQQEYSNKLSFFKRILVFLQFLIAASKRVLHIKGEVVIATSTPITIAIPALVKRWWHKTPFIFEVRDVWPEVPIAMGVIKNKWIVKALNAFERMIYKRAAHIVALSDDMKASILKRTATPAEKITVIPNISEVKRFEAFDPEKKMLTDLLGFRPQRSVLYAGTIGMVNGLRYMLDLAVHTKSIDPEIKYLIIGDGMEKDALLKYAADQQLLDQNVFFLPPVPKSSLPQLYHECTVASSFVIPVPELWANSANKFFDSLAAGKPMLINYRGWQATVLEQENAGIVLAEDVSCINTEARRFTGYINNAALLSAQGLNATRLARANYALNIATQKYLEVIKMSAS</sequence>
<dbReference type="AlphaFoldDB" id="A0A9Q5D5R7"/>
<accession>A0A9Q5D5R7</accession>
<dbReference type="Proteomes" id="UP000281028">
    <property type="component" value="Unassembled WGS sequence"/>
</dbReference>
<dbReference type="Pfam" id="PF13579">
    <property type="entry name" value="Glyco_trans_4_4"/>
    <property type="match status" value="1"/>
</dbReference>
<dbReference type="GO" id="GO:0016757">
    <property type="term" value="F:glycosyltransferase activity"/>
    <property type="evidence" value="ECO:0007669"/>
    <property type="project" value="UniProtKB-ARBA"/>
</dbReference>
<dbReference type="CDD" id="cd03794">
    <property type="entry name" value="GT4_WbuB-like"/>
    <property type="match status" value="1"/>
</dbReference>
<keyword evidence="3" id="KW-1185">Reference proteome</keyword>
<protein>
    <submittedName>
        <fullName evidence="2">Glycosyltransferase family 4 protein</fullName>
    </submittedName>
</protein>
<gene>
    <name evidence="2" type="ORF">ECE50_001395</name>
</gene>
<organism evidence="2 3">
    <name type="scientific">Chitinophaga solisilvae</name>
    <dbReference type="NCBI Taxonomy" id="1233460"/>
    <lineage>
        <taxon>Bacteria</taxon>
        <taxon>Pseudomonadati</taxon>
        <taxon>Bacteroidota</taxon>
        <taxon>Chitinophagia</taxon>
        <taxon>Chitinophagales</taxon>
        <taxon>Chitinophagaceae</taxon>
        <taxon>Chitinophaga</taxon>
    </lineage>
</organism>
<dbReference type="PANTHER" id="PTHR12526">
    <property type="entry name" value="GLYCOSYLTRANSFERASE"/>
    <property type="match status" value="1"/>
</dbReference>
<name>A0A9Q5D5R7_9BACT</name>
<evidence type="ECO:0000313" key="3">
    <source>
        <dbReference type="Proteomes" id="UP000281028"/>
    </source>
</evidence>
<evidence type="ECO:0000259" key="1">
    <source>
        <dbReference type="Pfam" id="PF13579"/>
    </source>
</evidence>
<dbReference type="OrthoDB" id="9811902at2"/>
<dbReference type="SUPFAM" id="SSF53756">
    <property type="entry name" value="UDP-Glycosyltransferase/glycogen phosphorylase"/>
    <property type="match status" value="1"/>
</dbReference>
<dbReference type="Gene3D" id="3.40.50.2000">
    <property type="entry name" value="Glycogen Phosphorylase B"/>
    <property type="match status" value="2"/>
</dbReference>
<dbReference type="InterPro" id="IPR028098">
    <property type="entry name" value="Glyco_trans_4-like_N"/>
</dbReference>
<dbReference type="Pfam" id="PF13692">
    <property type="entry name" value="Glyco_trans_1_4"/>
    <property type="match status" value="1"/>
</dbReference>
<evidence type="ECO:0000313" key="2">
    <source>
        <dbReference type="EMBL" id="NSL85466.1"/>
    </source>
</evidence>
<proteinExistence type="predicted"/>
<dbReference type="PANTHER" id="PTHR12526:SF638">
    <property type="entry name" value="SPORE COAT PROTEIN SA"/>
    <property type="match status" value="1"/>
</dbReference>
<comment type="caution">
    <text evidence="2">The sequence shown here is derived from an EMBL/GenBank/DDBJ whole genome shotgun (WGS) entry which is preliminary data.</text>
</comment>
<dbReference type="EMBL" id="RIAR02000001">
    <property type="protein sequence ID" value="NSL85466.1"/>
    <property type="molecule type" value="Genomic_DNA"/>
</dbReference>